<evidence type="ECO:0000313" key="13">
    <source>
        <dbReference type="EMBL" id="KID50076.1"/>
    </source>
</evidence>
<dbReference type="AlphaFoldDB" id="A0A017H3H8"/>
<dbReference type="FunFam" id="3.40.50.1000:FF:000029">
    <property type="entry name" value="3-deoxy-D-manno-octulosonate 8-phosphate phosphatase KdsC"/>
    <property type="match status" value="1"/>
</dbReference>
<keyword evidence="7 12" id="KW-0479">Metal-binding</keyword>
<evidence type="ECO:0000256" key="8">
    <source>
        <dbReference type="ARBA" id="ARBA00022801"/>
    </source>
</evidence>
<dbReference type="InterPro" id="IPR023214">
    <property type="entry name" value="HAD_sf"/>
</dbReference>
<proteinExistence type="inferred from homology"/>
<feature type="binding site" evidence="12">
    <location>
        <position position="104"/>
    </location>
    <ligand>
        <name>Mg(2+)</name>
        <dbReference type="ChEBI" id="CHEBI:18420"/>
    </ligand>
</feature>
<dbReference type="Gene3D" id="3.40.50.1000">
    <property type="entry name" value="HAD superfamily/HAD-like"/>
    <property type="match status" value="1"/>
</dbReference>
<dbReference type="CDD" id="cd01630">
    <property type="entry name" value="HAD_KDO-like"/>
    <property type="match status" value="1"/>
</dbReference>
<dbReference type="EMBL" id="AUZI01000008">
    <property type="protein sequence ID" value="KID50076.1"/>
    <property type="molecule type" value="Genomic_DNA"/>
</dbReference>
<name>A0A017H3H8_9FUSO</name>
<dbReference type="EC" id="3.1.3.45" evidence="5"/>
<comment type="subunit">
    <text evidence="4">Homotetramer.</text>
</comment>
<dbReference type="SFLD" id="SFLDS00003">
    <property type="entry name" value="Haloacid_Dehalogenase"/>
    <property type="match status" value="1"/>
</dbReference>
<evidence type="ECO:0000256" key="4">
    <source>
        <dbReference type="ARBA" id="ARBA00011881"/>
    </source>
</evidence>
<sequence length="173" mass="19487">MLEKIEMIVFDIDGTLTDGKLIRDNEGNTLKHFYAKDGFAIGQWLRLGKKVGIITGKESRIVADRAKELGIVDLIQGSKNKAKDLEQFLKKYSYTSEQIAYMGDDINDLGILAKVGFSSCPRDAAPEVLTMVDFVAAHDGGQGAARDVLEYIMKERGMWKEVIEYYRKEENRS</sequence>
<dbReference type="SFLD" id="SFLDG01138">
    <property type="entry name" value="C1.6.2:_Deoxy-d-mannose-octulo"/>
    <property type="match status" value="1"/>
</dbReference>
<dbReference type="GeneID" id="75076699"/>
<keyword evidence="8" id="KW-0378">Hydrolase</keyword>
<comment type="cofactor">
    <cofactor evidence="2 12">
        <name>Mg(2+)</name>
        <dbReference type="ChEBI" id="CHEBI:18420"/>
    </cofactor>
</comment>
<dbReference type="InterPro" id="IPR050793">
    <property type="entry name" value="CMP-NeuNAc_synthase"/>
</dbReference>
<dbReference type="PIRSF" id="PIRSF006118">
    <property type="entry name" value="KDO8-P_Ptase"/>
    <property type="match status" value="1"/>
</dbReference>
<evidence type="ECO:0000256" key="9">
    <source>
        <dbReference type="ARBA" id="ARBA00022842"/>
    </source>
</evidence>
<evidence type="ECO:0000256" key="12">
    <source>
        <dbReference type="PIRSR" id="PIRSR006118-2"/>
    </source>
</evidence>
<evidence type="ECO:0000256" key="7">
    <source>
        <dbReference type="ARBA" id="ARBA00022723"/>
    </source>
</evidence>
<dbReference type="GO" id="GO:0019143">
    <property type="term" value="F:3-deoxy-manno-octulosonate-8-phosphatase activity"/>
    <property type="evidence" value="ECO:0007669"/>
    <property type="project" value="UniProtKB-EC"/>
</dbReference>
<evidence type="ECO:0000256" key="11">
    <source>
        <dbReference type="ARBA" id="ARBA00031051"/>
    </source>
</evidence>
<comment type="caution">
    <text evidence="13">The sequence shown here is derived from an EMBL/GenBank/DDBJ whole genome shotgun (WGS) entry which is preliminary data.</text>
</comment>
<dbReference type="GO" id="GO:0046872">
    <property type="term" value="F:metal ion binding"/>
    <property type="evidence" value="ECO:0007669"/>
    <property type="project" value="UniProtKB-KW"/>
</dbReference>
<dbReference type="PANTHER" id="PTHR21485:SF6">
    <property type="entry name" value="N-ACYLNEURAMINATE CYTIDYLYLTRANSFERASE-RELATED"/>
    <property type="match status" value="1"/>
</dbReference>
<dbReference type="GO" id="GO:0009103">
    <property type="term" value="P:lipopolysaccharide biosynthetic process"/>
    <property type="evidence" value="ECO:0007669"/>
    <property type="project" value="UniProtKB-KW"/>
</dbReference>
<evidence type="ECO:0000313" key="14">
    <source>
        <dbReference type="Proteomes" id="UP000031184"/>
    </source>
</evidence>
<dbReference type="RefSeq" id="WP_005956092.1">
    <property type="nucleotide sequence ID" value="NZ_AOJP01000008.1"/>
</dbReference>
<dbReference type="Pfam" id="PF08282">
    <property type="entry name" value="Hydrolase_3"/>
    <property type="match status" value="1"/>
</dbReference>
<evidence type="ECO:0000256" key="2">
    <source>
        <dbReference type="ARBA" id="ARBA00001946"/>
    </source>
</evidence>
<evidence type="ECO:0000256" key="1">
    <source>
        <dbReference type="ARBA" id="ARBA00000898"/>
    </source>
</evidence>
<accession>A0A017H3H8</accession>
<dbReference type="SFLD" id="SFLDG01136">
    <property type="entry name" value="C1.6:_Phosphoserine_Phosphatas"/>
    <property type="match status" value="1"/>
</dbReference>
<feature type="binding site" evidence="12">
    <location>
        <position position="11"/>
    </location>
    <ligand>
        <name>Mg(2+)</name>
        <dbReference type="ChEBI" id="CHEBI:18420"/>
    </ligand>
</feature>
<evidence type="ECO:0000256" key="10">
    <source>
        <dbReference type="ARBA" id="ARBA00022985"/>
    </source>
</evidence>
<evidence type="ECO:0000256" key="5">
    <source>
        <dbReference type="ARBA" id="ARBA00013066"/>
    </source>
</evidence>
<protein>
    <recommendedName>
        <fullName evidence="6">3-deoxy-D-manno-octulosonate 8-phosphate phosphatase KdsC</fullName>
        <ecNumber evidence="5">3.1.3.45</ecNumber>
    </recommendedName>
    <alternativeName>
        <fullName evidence="11">KDO 8-P phosphatase</fullName>
    </alternativeName>
</protein>
<dbReference type="PATRIC" id="fig|1226633.4.peg.265"/>
<comment type="similarity">
    <text evidence="3">Belongs to the KdsC family.</text>
</comment>
<dbReference type="OrthoDB" id="9781413at2"/>
<keyword evidence="10" id="KW-0448">Lipopolysaccharide biosynthesis</keyword>
<keyword evidence="9 12" id="KW-0460">Magnesium</keyword>
<gene>
    <name evidence="13" type="ORF">C095_01340</name>
</gene>
<dbReference type="InterPro" id="IPR036412">
    <property type="entry name" value="HAD-like_sf"/>
</dbReference>
<evidence type="ECO:0000256" key="6">
    <source>
        <dbReference type="ARBA" id="ARBA00020092"/>
    </source>
</evidence>
<comment type="catalytic activity">
    <reaction evidence="1">
        <text>3-deoxy-alpha-D-manno-2-octulosonate-8-phosphate + H2O = 3-deoxy-alpha-D-manno-oct-2-ulosonate + phosphate</text>
        <dbReference type="Rhea" id="RHEA:11500"/>
        <dbReference type="ChEBI" id="CHEBI:15377"/>
        <dbReference type="ChEBI" id="CHEBI:43474"/>
        <dbReference type="ChEBI" id="CHEBI:85985"/>
        <dbReference type="ChEBI" id="CHEBI:85986"/>
        <dbReference type="EC" id="3.1.3.45"/>
    </reaction>
</comment>
<dbReference type="Proteomes" id="UP000031184">
    <property type="component" value="Unassembled WGS sequence"/>
</dbReference>
<dbReference type="NCBIfam" id="TIGR01670">
    <property type="entry name" value="KdsC-phosphatas"/>
    <property type="match status" value="1"/>
</dbReference>
<feature type="binding site" evidence="12">
    <location>
        <position position="13"/>
    </location>
    <ligand>
        <name>substrate</name>
    </ligand>
</feature>
<reference evidence="13 14" key="1">
    <citation type="submission" date="2013-08" db="EMBL/GenBank/DDBJ databases">
        <title>An opportunistic ruminal bacterium that causes liver abscesses in cattle.</title>
        <authorList>
            <person name="Benahmed F.H."/>
            <person name="Rasmussen M."/>
            <person name="Harbottle H."/>
            <person name="Soppet D."/>
            <person name="Nagaraja T.G."/>
            <person name="Davidson M."/>
        </authorList>
    </citation>
    <scope>NUCLEOTIDE SEQUENCE [LARGE SCALE GENOMIC DNA]</scope>
    <source>
        <strain evidence="13 14">B35</strain>
    </source>
</reference>
<dbReference type="PANTHER" id="PTHR21485">
    <property type="entry name" value="HAD SUPERFAMILY MEMBERS CMAS AND KDSC"/>
    <property type="match status" value="1"/>
</dbReference>
<dbReference type="SUPFAM" id="SSF56784">
    <property type="entry name" value="HAD-like"/>
    <property type="match status" value="1"/>
</dbReference>
<dbReference type="InterPro" id="IPR010023">
    <property type="entry name" value="KdsC_fam"/>
</dbReference>
<organism evidence="13 14">
    <name type="scientific">Fusobacterium necrophorum subsp. funduliforme B35</name>
    <dbReference type="NCBI Taxonomy" id="1226633"/>
    <lineage>
        <taxon>Bacteria</taxon>
        <taxon>Fusobacteriati</taxon>
        <taxon>Fusobacteriota</taxon>
        <taxon>Fusobacteriia</taxon>
        <taxon>Fusobacteriales</taxon>
        <taxon>Fusobacteriaceae</taxon>
        <taxon>Fusobacterium</taxon>
    </lineage>
</organism>
<evidence type="ECO:0000256" key="3">
    <source>
        <dbReference type="ARBA" id="ARBA00005893"/>
    </source>
</evidence>
<dbReference type="InterPro" id="IPR006549">
    <property type="entry name" value="HAD-SF_hydro_IIIA"/>
</dbReference>
<dbReference type="NCBIfam" id="TIGR01662">
    <property type="entry name" value="HAD-SF-IIIA"/>
    <property type="match status" value="1"/>
</dbReference>
<dbReference type="GO" id="GO:0008781">
    <property type="term" value="F:N-acylneuraminate cytidylyltransferase activity"/>
    <property type="evidence" value="ECO:0007669"/>
    <property type="project" value="TreeGrafter"/>
</dbReference>